<dbReference type="PANTHER" id="PTHR12896">
    <property type="entry name" value="PAX6 NEIGHBOR PROTEIN PAXNEB"/>
    <property type="match status" value="1"/>
</dbReference>
<dbReference type="GO" id="GO:0002098">
    <property type="term" value="P:tRNA wobble uridine modification"/>
    <property type="evidence" value="ECO:0007669"/>
    <property type="project" value="InterPro"/>
</dbReference>
<evidence type="ECO:0000256" key="5">
    <source>
        <dbReference type="ARBA" id="ARBA00020265"/>
    </source>
</evidence>
<protein>
    <recommendedName>
        <fullName evidence="5">Elongator complex protein 4</fullName>
    </recommendedName>
</protein>
<evidence type="ECO:0000256" key="3">
    <source>
        <dbReference type="ARBA" id="ARBA00005043"/>
    </source>
</evidence>
<dbReference type="UniPathway" id="UPA00988"/>
<sequence length="361" mass="40216">MFSSSAKQILLPSGNETLDKFLGGGLPHSSLNIFERSGPSSGILDTIIGNSFASTTLSAKGSVIFVNFNTSVEVHDHVLLTTLPAPRKVKSELLYRDIREKSALAKIKIAWRYSQQATSSPSDGVTRMDQIDFGVALTKSAEPDELGKLCVINVSEDDTVASITDRMSKSILEQKKTHSIITVIIKDLFHPFSPIASNNQGQFLKFFYILRCLSRTLDKGCILVNYDSSLCENHFNFEQSLYNLADSVVSFYSYETDENQLTGYKDIDGTITYVKVPKIGSFGFHFQQHLADWGYRLTKNLKYFVVDELSLPPCDDDNEEGKGKQCASNLARIENPSRPLEQVGPLEEFRDVAKDVLAKKL</sequence>
<comment type="pathway">
    <text evidence="3">tRNA modification; 5-methoxycarbonylmethyl-2-thiouridine-tRNA biosynthesis.</text>
</comment>
<dbReference type="Gene3D" id="3.40.50.300">
    <property type="entry name" value="P-loop containing nucleotide triphosphate hydrolases"/>
    <property type="match status" value="1"/>
</dbReference>
<evidence type="ECO:0000256" key="7">
    <source>
        <dbReference type="ARBA" id="ARBA00022694"/>
    </source>
</evidence>
<reference evidence="9" key="1">
    <citation type="submission" date="2018-10" db="EMBL/GenBank/DDBJ databases">
        <title>Transcriptome assembly of Aceria tosichella (Wheat curl mite) Type 2.</title>
        <authorList>
            <person name="Scully E.D."/>
            <person name="Geib S.M."/>
            <person name="Palmer N.A."/>
            <person name="Gupta A.K."/>
            <person name="Sarath G."/>
            <person name="Tatineni S."/>
        </authorList>
    </citation>
    <scope>NUCLEOTIDE SEQUENCE</scope>
    <source>
        <strain evidence="9">LincolnNE</strain>
    </source>
</reference>
<evidence type="ECO:0000256" key="4">
    <source>
        <dbReference type="ARBA" id="ARBA00007573"/>
    </source>
</evidence>
<name>A0A6G1S4S0_9ACAR</name>
<dbReference type="PANTHER" id="PTHR12896:SF1">
    <property type="entry name" value="ELONGATOR COMPLEX PROTEIN 4"/>
    <property type="match status" value="1"/>
</dbReference>
<comment type="similarity">
    <text evidence="4">Belongs to the ELP4 family.</text>
</comment>
<evidence type="ECO:0000256" key="1">
    <source>
        <dbReference type="ARBA" id="ARBA00004123"/>
    </source>
</evidence>
<dbReference type="EMBL" id="GGYP01000588">
    <property type="protein sequence ID" value="MDE45359.1"/>
    <property type="molecule type" value="Transcribed_RNA"/>
</dbReference>
<dbReference type="GO" id="GO:0033588">
    <property type="term" value="C:elongator holoenzyme complex"/>
    <property type="evidence" value="ECO:0007669"/>
    <property type="project" value="InterPro"/>
</dbReference>
<evidence type="ECO:0000256" key="8">
    <source>
        <dbReference type="ARBA" id="ARBA00023242"/>
    </source>
</evidence>
<evidence type="ECO:0000256" key="6">
    <source>
        <dbReference type="ARBA" id="ARBA00022490"/>
    </source>
</evidence>
<proteinExistence type="inferred from homology"/>
<dbReference type="GO" id="GO:0005737">
    <property type="term" value="C:cytoplasm"/>
    <property type="evidence" value="ECO:0007669"/>
    <property type="project" value="UniProtKB-SubCell"/>
</dbReference>
<accession>A0A6G1S4S0</accession>
<dbReference type="InterPro" id="IPR008728">
    <property type="entry name" value="Elongator_complex_protein_4"/>
</dbReference>
<dbReference type="Pfam" id="PF05625">
    <property type="entry name" value="PAXNEB"/>
    <property type="match status" value="1"/>
</dbReference>
<comment type="subcellular location">
    <subcellularLocation>
        <location evidence="2">Cytoplasm</location>
    </subcellularLocation>
    <subcellularLocation>
        <location evidence="1">Nucleus</location>
    </subcellularLocation>
</comment>
<keyword evidence="7" id="KW-0819">tRNA processing</keyword>
<gene>
    <name evidence="9" type="primary">Elp4</name>
    <name evidence="9" type="ORF">g.4912</name>
</gene>
<dbReference type="GO" id="GO:0008023">
    <property type="term" value="C:transcription elongation factor complex"/>
    <property type="evidence" value="ECO:0007669"/>
    <property type="project" value="TreeGrafter"/>
</dbReference>
<dbReference type="AlphaFoldDB" id="A0A6G1S4S0"/>
<keyword evidence="6" id="KW-0963">Cytoplasm</keyword>
<keyword evidence="8" id="KW-0539">Nucleus</keyword>
<evidence type="ECO:0000256" key="2">
    <source>
        <dbReference type="ARBA" id="ARBA00004496"/>
    </source>
</evidence>
<dbReference type="InterPro" id="IPR027417">
    <property type="entry name" value="P-loop_NTPase"/>
</dbReference>
<evidence type="ECO:0000313" key="9">
    <source>
        <dbReference type="EMBL" id="MDE45359.1"/>
    </source>
</evidence>
<organism evidence="9">
    <name type="scientific">Aceria tosichella</name>
    <name type="common">wheat curl mite</name>
    <dbReference type="NCBI Taxonomy" id="561515"/>
    <lineage>
        <taxon>Eukaryota</taxon>
        <taxon>Metazoa</taxon>
        <taxon>Ecdysozoa</taxon>
        <taxon>Arthropoda</taxon>
        <taxon>Chelicerata</taxon>
        <taxon>Arachnida</taxon>
        <taxon>Acari</taxon>
        <taxon>Acariformes</taxon>
        <taxon>Trombidiformes</taxon>
        <taxon>Prostigmata</taxon>
        <taxon>Eupodina</taxon>
        <taxon>Eriophyoidea</taxon>
        <taxon>Eriophyidae</taxon>
        <taxon>Eriophyinae</taxon>
        <taxon>Aceriini</taxon>
        <taxon>Aceria</taxon>
    </lineage>
</organism>